<dbReference type="GO" id="GO:0030420">
    <property type="term" value="P:establishment of competence for transformation"/>
    <property type="evidence" value="ECO:0007669"/>
    <property type="project" value="UniProtKB-KW"/>
</dbReference>
<evidence type="ECO:0000256" key="1">
    <source>
        <dbReference type="ARBA" id="ARBA00004241"/>
    </source>
</evidence>
<accession>A0A366EK74</accession>
<evidence type="ECO:0000313" key="5">
    <source>
        <dbReference type="Proteomes" id="UP000252118"/>
    </source>
</evidence>
<keyword evidence="3" id="KW-1133">Transmembrane helix</keyword>
<reference evidence="4 5" key="1">
    <citation type="submission" date="2018-06" db="EMBL/GenBank/DDBJ databases">
        <title>Freshwater and sediment microbial communities from various areas in North America, analyzing microbe dynamics in response to fracking.</title>
        <authorList>
            <person name="Lamendella R."/>
        </authorList>
    </citation>
    <scope>NUCLEOTIDE SEQUENCE [LARGE SCALE GENOMIC DNA]</scope>
    <source>
        <strain evidence="4 5">97B</strain>
    </source>
</reference>
<protein>
    <submittedName>
        <fullName evidence="4">Pilin/secretion family protein with methylation motif</fullName>
    </submittedName>
</protein>
<evidence type="ECO:0000313" key="4">
    <source>
        <dbReference type="EMBL" id="RBP02734.1"/>
    </source>
</evidence>
<evidence type="ECO:0000256" key="3">
    <source>
        <dbReference type="SAM" id="Phobius"/>
    </source>
</evidence>
<organism evidence="4 5">
    <name type="scientific">Rossellomorea aquimaris</name>
    <dbReference type="NCBI Taxonomy" id="189382"/>
    <lineage>
        <taxon>Bacteria</taxon>
        <taxon>Bacillati</taxon>
        <taxon>Bacillota</taxon>
        <taxon>Bacilli</taxon>
        <taxon>Bacillales</taxon>
        <taxon>Bacillaceae</taxon>
        <taxon>Rossellomorea</taxon>
    </lineage>
</organism>
<gene>
    <name evidence="4" type="ORF">DET59_11218</name>
</gene>
<dbReference type="InterPro" id="IPR012902">
    <property type="entry name" value="N_methyl_site"/>
</dbReference>
<proteinExistence type="predicted"/>
<dbReference type="PROSITE" id="PS00409">
    <property type="entry name" value="PROKAR_NTER_METHYL"/>
    <property type="match status" value="1"/>
</dbReference>
<dbReference type="GO" id="GO:0009986">
    <property type="term" value="C:cell surface"/>
    <property type="evidence" value="ECO:0007669"/>
    <property type="project" value="UniProtKB-SubCell"/>
</dbReference>
<keyword evidence="3" id="KW-0812">Transmembrane</keyword>
<comment type="subcellular location">
    <subcellularLocation>
        <location evidence="1">Cell surface</location>
    </subcellularLocation>
</comment>
<keyword evidence="2" id="KW-0178">Competence</keyword>
<comment type="caution">
    <text evidence="4">The sequence shown here is derived from an EMBL/GenBank/DDBJ whole genome shotgun (WGS) entry which is preliminary data.</text>
</comment>
<name>A0A366EK74_9BACI</name>
<dbReference type="OrthoDB" id="2874752at2"/>
<evidence type="ECO:0000256" key="2">
    <source>
        <dbReference type="ARBA" id="ARBA00023287"/>
    </source>
</evidence>
<dbReference type="Pfam" id="PF07963">
    <property type="entry name" value="N_methyl"/>
    <property type="match status" value="1"/>
</dbReference>
<dbReference type="AlphaFoldDB" id="A0A366EK74"/>
<dbReference type="EMBL" id="QNRJ01000012">
    <property type="protein sequence ID" value="RBP02734.1"/>
    <property type="molecule type" value="Genomic_DNA"/>
</dbReference>
<keyword evidence="3" id="KW-0472">Membrane</keyword>
<feature type="transmembrane region" description="Helical" evidence="3">
    <location>
        <begin position="13"/>
        <end position="31"/>
    </location>
</feature>
<sequence length="140" mass="15771">MTQNEKGITLLEVLLSMVILSIVLLTIVNFFPQMGRMNTYNGEKMKAVNVARGELAAWKESDSLDTPPSHYIKNEGTDPHHYHYFTSTIDGFKVKVTIDKQSDLDTTGSPSPTKAHQLLIQVLEDQKIVSETYGYIMVHD</sequence>
<dbReference type="Proteomes" id="UP000252118">
    <property type="component" value="Unassembled WGS sequence"/>
</dbReference>